<comment type="caution">
    <text evidence="1">The sequence shown here is derived from an EMBL/GenBank/DDBJ whole genome shotgun (WGS) entry which is preliminary data.</text>
</comment>
<accession>A0ABR2KPP6</accession>
<evidence type="ECO:0000313" key="1">
    <source>
        <dbReference type="EMBL" id="KAK8892397.1"/>
    </source>
</evidence>
<name>A0ABR2KPP6_9EUKA</name>
<gene>
    <name evidence="1" type="ORF">M9Y10_029623</name>
</gene>
<evidence type="ECO:0008006" key="3">
    <source>
        <dbReference type="Google" id="ProtNLM"/>
    </source>
</evidence>
<keyword evidence="2" id="KW-1185">Reference proteome</keyword>
<dbReference type="Proteomes" id="UP001470230">
    <property type="component" value="Unassembled WGS sequence"/>
</dbReference>
<organism evidence="1 2">
    <name type="scientific">Tritrichomonas musculus</name>
    <dbReference type="NCBI Taxonomy" id="1915356"/>
    <lineage>
        <taxon>Eukaryota</taxon>
        <taxon>Metamonada</taxon>
        <taxon>Parabasalia</taxon>
        <taxon>Tritrichomonadida</taxon>
        <taxon>Tritrichomonadidae</taxon>
        <taxon>Tritrichomonas</taxon>
    </lineage>
</organism>
<sequence>MVEHFTSILSCHFSFITDSKPEPCTLVIDITKEMLNIKILYSYYGEPKSIDFKYDEYNKLLVYKLGCVFMNDSNTEKNVYFYFFNNENDIKRFIFILTDSGMIVPQSIDQTDQTQFEFLSHHSFVPKGNYTFTLPLIITNIKKILKNRVKKIKADDVIPSNDAFYSKIYPFLHKIEERKIKKLKIANKNKISGSFKSPDQSTLIIKMVAKVRAHKNEYKRLFQEMKKNLENEKFSKYFQMIESDFQRMNSTEILSSIYTEKLTKTIGLICMNVCKVYIFSQKVEYFQNNFFIALKLALLLIGGDRIKNFVDCTFYGNSKRELKSLFQLIPSDVIKITENEFEYESLVYSLYSYLMKSLSANVSDLMSNSFQFFMSYLEYLVPYSGALFVLTKIKSFNFLEKMVENLFLFSFKSPWIAWLFIMRTNDRELAVESIVASIIYHLVPRIVSEKIDSEMSIERFLPNFEHELQNDSNLVKEIVDVATCFYFYQKPESENHSFI</sequence>
<reference evidence="1 2" key="1">
    <citation type="submission" date="2024-04" db="EMBL/GenBank/DDBJ databases">
        <title>Tritrichomonas musculus Genome.</title>
        <authorList>
            <person name="Alves-Ferreira E."/>
            <person name="Grigg M."/>
            <person name="Lorenzi H."/>
            <person name="Galac M."/>
        </authorList>
    </citation>
    <scope>NUCLEOTIDE SEQUENCE [LARGE SCALE GENOMIC DNA]</scope>
    <source>
        <strain evidence="1 2">EAF2021</strain>
    </source>
</reference>
<protein>
    <recommendedName>
        <fullName evidence="3">Rab-GAP TBC domain-containing protein</fullName>
    </recommendedName>
</protein>
<dbReference type="EMBL" id="JAPFFF010000004">
    <property type="protein sequence ID" value="KAK8892397.1"/>
    <property type="molecule type" value="Genomic_DNA"/>
</dbReference>
<proteinExistence type="predicted"/>
<evidence type="ECO:0000313" key="2">
    <source>
        <dbReference type="Proteomes" id="UP001470230"/>
    </source>
</evidence>